<dbReference type="EMBL" id="QUMQ01000001">
    <property type="protein sequence ID" value="REG00575.1"/>
    <property type="molecule type" value="Genomic_DNA"/>
</dbReference>
<dbReference type="PANTHER" id="PTHR30383">
    <property type="entry name" value="THIOESTERASE 1/PROTEASE 1/LYSOPHOSPHOLIPASE L1"/>
    <property type="match status" value="1"/>
</dbReference>
<sequence length="284" mass="29869">MSPTTSPHRRLFALLASSALCVGAGLFAVSSPAQADPGPPPSSMASMGDSITRGFNACGFYFDCTSRSFSTGTDSGINSHYQRIRAKNSAINGKNYNQAASGAKADDMPGQATATVSRNPQYVTILIGANDACTSSESSMTAVGTFRGFIDTALGTLKSGLPNAKVAVISIPDIKRLWEVGRTSGTARTAWSLFGICKSMLASPTSTSAADNARRDRVRQRVVDFNAQLAAACAAYGPNCDFDDNAVFNYPFSFNQVSGWDYFHPNAAGQAALAQASYAAGFNW</sequence>
<organism evidence="2 3">
    <name type="scientific">Asanoa ferruginea</name>
    <dbReference type="NCBI Taxonomy" id="53367"/>
    <lineage>
        <taxon>Bacteria</taxon>
        <taxon>Bacillati</taxon>
        <taxon>Actinomycetota</taxon>
        <taxon>Actinomycetes</taxon>
        <taxon>Micromonosporales</taxon>
        <taxon>Micromonosporaceae</taxon>
        <taxon>Asanoa</taxon>
    </lineage>
</organism>
<dbReference type="InterPro" id="IPR036514">
    <property type="entry name" value="SGNH_hydro_sf"/>
</dbReference>
<keyword evidence="1" id="KW-0732">Signal</keyword>
<protein>
    <submittedName>
        <fullName evidence="2">Lysophospholipase L1-like esterase</fullName>
    </submittedName>
</protein>
<dbReference type="InterPro" id="IPR051532">
    <property type="entry name" value="Ester_Hydrolysis_Enzymes"/>
</dbReference>
<evidence type="ECO:0000256" key="1">
    <source>
        <dbReference type="SAM" id="SignalP"/>
    </source>
</evidence>
<gene>
    <name evidence="2" type="ORF">DFJ67_6629</name>
</gene>
<feature type="chain" id="PRO_5017624072" evidence="1">
    <location>
        <begin position="36"/>
        <end position="284"/>
    </location>
</feature>
<feature type="signal peptide" evidence="1">
    <location>
        <begin position="1"/>
        <end position="35"/>
    </location>
</feature>
<dbReference type="Proteomes" id="UP000256913">
    <property type="component" value="Unassembled WGS sequence"/>
</dbReference>
<evidence type="ECO:0000313" key="2">
    <source>
        <dbReference type="EMBL" id="REG00575.1"/>
    </source>
</evidence>
<dbReference type="PANTHER" id="PTHR30383:SF5">
    <property type="entry name" value="SGNH HYDROLASE-TYPE ESTERASE DOMAIN-CONTAINING PROTEIN"/>
    <property type="match status" value="1"/>
</dbReference>
<dbReference type="Pfam" id="PF00657">
    <property type="entry name" value="Lipase_GDSL"/>
    <property type="match status" value="1"/>
</dbReference>
<dbReference type="SUPFAM" id="SSF52266">
    <property type="entry name" value="SGNH hydrolase"/>
    <property type="match status" value="1"/>
</dbReference>
<dbReference type="AlphaFoldDB" id="A0A3D9ZVD0"/>
<evidence type="ECO:0000313" key="3">
    <source>
        <dbReference type="Proteomes" id="UP000256913"/>
    </source>
</evidence>
<dbReference type="InterPro" id="IPR001087">
    <property type="entry name" value="GDSL"/>
</dbReference>
<dbReference type="GO" id="GO:0004622">
    <property type="term" value="F:phosphatidylcholine lysophospholipase activity"/>
    <property type="evidence" value="ECO:0007669"/>
    <property type="project" value="TreeGrafter"/>
</dbReference>
<name>A0A3D9ZVD0_9ACTN</name>
<dbReference type="Gene3D" id="3.40.50.1110">
    <property type="entry name" value="SGNH hydrolase"/>
    <property type="match status" value="1"/>
</dbReference>
<proteinExistence type="predicted"/>
<dbReference type="RefSeq" id="WP_239097119.1">
    <property type="nucleotide sequence ID" value="NZ_BONB01000011.1"/>
</dbReference>
<accession>A0A3D9ZVD0</accession>
<reference evidence="2 3" key="1">
    <citation type="submission" date="2018-08" db="EMBL/GenBank/DDBJ databases">
        <title>Sequencing the genomes of 1000 actinobacteria strains.</title>
        <authorList>
            <person name="Klenk H.-P."/>
        </authorList>
    </citation>
    <scope>NUCLEOTIDE SEQUENCE [LARGE SCALE GENOMIC DNA]</scope>
    <source>
        <strain evidence="2 3">DSM 44099</strain>
    </source>
</reference>
<keyword evidence="3" id="KW-1185">Reference proteome</keyword>
<comment type="caution">
    <text evidence="2">The sequence shown here is derived from an EMBL/GenBank/DDBJ whole genome shotgun (WGS) entry which is preliminary data.</text>
</comment>